<dbReference type="GO" id="GO:0046872">
    <property type="term" value="F:metal ion binding"/>
    <property type="evidence" value="ECO:0007669"/>
    <property type="project" value="UniProtKB-KW"/>
</dbReference>
<accession>A0A699Z4D0</accession>
<evidence type="ECO:0000313" key="5">
    <source>
        <dbReference type="Proteomes" id="UP000485058"/>
    </source>
</evidence>
<organism evidence="4 5">
    <name type="scientific">Haematococcus lacustris</name>
    <name type="common">Green alga</name>
    <name type="synonym">Haematococcus pluvialis</name>
    <dbReference type="NCBI Taxonomy" id="44745"/>
    <lineage>
        <taxon>Eukaryota</taxon>
        <taxon>Viridiplantae</taxon>
        <taxon>Chlorophyta</taxon>
        <taxon>core chlorophytes</taxon>
        <taxon>Chlorophyceae</taxon>
        <taxon>CS clade</taxon>
        <taxon>Chlamydomonadales</taxon>
        <taxon>Haematococcaceae</taxon>
        <taxon>Haematococcus</taxon>
    </lineage>
</organism>
<keyword evidence="1" id="KW-0479">Metal-binding</keyword>
<evidence type="ECO:0000256" key="1">
    <source>
        <dbReference type="ARBA" id="ARBA00022723"/>
    </source>
</evidence>
<dbReference type="AlphaFoldDB" id="A0A699Z4D0"/>
<feature type="region of interest" description="Disordered" evidence="3">
    <location>
        <begin position="73"/>
        <end position="112"/>
    </location>
</feature>
<comment type="caution">
    <text evidence="4">The sequence shown here is derived from an EMBL/GenBank/DDBJ whole genome shotgun (WGS) entry which is preliminary data.</text>
</comment>
<evidence type="ECO:0000313" key="4">
    <source>
        <dbReference type="EMBL" id="GFH16420.1"/>
    </source>
</evidence>
<dbReference type="EMBL" id="BLLF01000996">
    <property type="protein sequence ID" value="GFH16420.1"/>
    <property type="molecule type" value="Genomic_DNA"/>
</dbReference>
<evidence type="ECO:0008006" key="6">
    <source>
        <dbReference type="Google" id="ProtNLM"/>
    </source>
</evidence>
<name>A0A699Z4D0_HAELA</name>
<evidence type="ECO:0000256" key="2">
    <source>
        <dbReference type="ARBA" id="ARBA00023004"/>
    </source>
</evidence>
<keyword evidence="2" id="KW-0408">Iron</keyword>
<proteinExistence type="predicted"/>
<dbReference type="Proteomes" id="UP000485058">
    <property type="component" value="Unassembled WGS sequence"/>
</dbReference>
<feature type="non-terminal residue" evidence="4">
    <location>
        <position position="112"/>
    </location>
</feature>
<gene>
    <name evidence="4" type="ORF">HaLaN_12837</name>
</gene>
<protein>
    <recommendedName>
        <fullName evidence="6">Fe2OG dioxygenase domain-containing protein</fullName>
    </recommendedName>
</protein>
<dbReference type="PANTHER" id="PTHR10869:SF238">
    <property type="entry name" value="PROLYL 4-HYDROXYLASE 6-RELATED"/>
    <property type="match status" value="1"/>
</dbReference>
<feature type="non-terminal residue" evidence="4">
    <location>
        <position position="1"/>
    </location>
</feature>
<dbReference type="GO" id="GO:0004656">
    <property type="term" value="F:procollagen-proline 4-dioxygenase activity"/>
    <property type="evidence" value="ECO:0007669"/>
    <property type="project" value="TreeGrafter"/>
</dbReference>
<sequence length="112" mass="11718">IPARLEAAGVQFSDCAKGHVAAKPKAGDATLFYSYHPNGTMDTASMHTGCPVIKGIKWAAPIWIHVDEFNPPLTRPAKQSMAASNPGVQPSEGRLPGAEQRGDGVAGRQVVG</sequence>
<dbReference type="GO" id="GO:0005783">
    <property type="term" value="C:endoplasmic reticulum"/>
    <property type="evidence" value="ECO:0007669"/>
    <property type="project" value="TreeGrafter"/>
</dbReference>
<dbReference type="InterPro" id="IPR045054">
    <property type="entry name" value="P4HA-like"/>
</dbReference>
<evidence type="ECO:0000256" key="3">
    <source>
        <dbReference type="SAM" id="MobiDB-lite"/>
    </source>
</evidence>
<reference evidence="4 5" key="1">
    <citation type="submission" date="2020-02" db="EMBL/GenBank/DDBJ databases">
        <title>Draft genome sequence of Haematococcus lacustris strain NIES-144.</title>
        <authorList>
            <person name="Morimoto D."/>
            <person name="Nakagawa S."/>
            <person name="Yoshida T."/>
            <person name="Sawayama S."/>
        </authorList>
    </citation>
    <scope>NUCLEOTIDE SEQUENCE [LARGE SCALE GENOMIC DNA]</scope>
    <source>
        <strain evidence="4 5">NIES-144</strain>
    </source>
</reference>
<dbReference type="Gene3D" id="2.60.120.620">
    <property type="entry name" value="q2cbj1_9rhob like domain"/>
    <property type="match status" value="1"/>
</dbReference>
<keyword evidence="5" id="KW-1185">Reference proteome</keyword>
<dbReference type="PANTHER" id="PTHR10869">
    <property type="entry name" value="PROLYL 4-HYDROXYLASE ALPHA SUBUNIT"/>
    <property type="match status" value="1"/>
</dbReference>